<dbReference type="AlphaFoldDB" id="A0A5M6CZP4"/>
<dbReference type="EMBL" id="VWOX01000026">
    <property type="protein sequence ID" value="KAA5538759.1"/>
    <property type="molecule type" value="Genomic_DNA"/>
</dbReference>
<dbReference type="InterPro" id="IPR001296">
    <property type="entry name" value="Glyco_trans_1"/>
</dbReference>
<reference evidence="2 3" key="1">
    <citation type="submission" date="2019-08" db="EMBL/GenBank/DDBJ databases">
        <authorList>
            <person name="Dhanesh K."/>
            <person name="Kumar G."/>
            <person name="Sasikala C."/>
            <person name="Venkata Ramana C."/>
        </authorList>
    </citation>
    <scope>NUCLEOTIDE SEQUENCE [LARGE SCALE GENOMIC DNA]</scope>
    <source>
        <strain evidence="2 3">JC645</strain>
    </source>
</reference>
<dbReference type="PANTHER" id="PTHR12526:SF635">
    <property type="entry name" value="GLYCOSYL TRANSFERASE GROUP 1"/>
    <property type="match status" value="1"/>
</dbReference>
<organism evidence="2 3">
    <name type="scientific">Roseiconus nitratireducens</name>
    <dbReference type="NCBI Taxonomy" id="2605748"/>
    <lineage>
        <taxon>Bacteria</taxon>
        <taxon>Pseudomonadati</taxon>
        <taxon>Planctomycetota</taxon>
        <taxon>Planctomycetia</taxon>
        <taxon>Pirellulales</taxon>
        <taxon>Pirellulaceae</taxon>
        <taxon>Roseiconus</taxon>
    </lineage>
</organism>
<keyword evidence="3" id="KW-1185">Reference proteome</keyword>
<protein>
    <submittedName>
        <fullName evidence="2">Glycosyltransferase</fullName>
    </submittedName>
</protein>
<keyword evidence="2" id="KW-0808">Transferase</keyword>
<dbReference type="Proteomes" id="UP000324479">
    <property type="component" value="Unassembled WGS sequence"/>
</dbReference>
<dbReference type="SUPFAM" id="SSF53756">
    <property type="entry name" value="UDP-Glycosyltransferase/glycogen phosphorylase"/>
    <property type="match status" value="1"/>
</dbReference>
<dbReference type="GO" id="GO:0016757">
    <property type="term" value="F:glycosyltransferase activity"/>
    <property type="evidence" value="ECO:0007669"/>
    <property type="project" value="InterPro"/>
</dbReference>
<name>A0A5M6CZP4_9BACT</name>
<gene>
    <name evidence="2" type="ORF">FYK55_26525</name>
</gene>
<evidence type="ECO:0000313" key="2">
    <source>
        <dbReference type="EMBL" id="KAA5538759.1"/>
    </source>
</evidence>
<feature type="domain" description="Glycosyl transferase family 1" evidence="1">
    <location>
        <begin position="231"/>
        <end position="393"/>
    </location>
</feature>
<dbReference type="RefSeq" id="WP_150079667.1">
    <property type="nucleotide sequence ID" value="NZ_VWOX01000026.1"/>
</dbReference>
<evidence type="ECO:0000313" key="3">
    <source>
        <dbReference type="Proteomes" id="UP000324479"/>
    </source>
</evidence>
<proteinExistence type="predicted"/>
<comment type="caution">
    <text evidence="2">The sequence shown here is derived from an EMBL/GenBank/DDBJ whole genome shotgun (WGS) entry which is preliminary data.</text>
</comment>
<evidence type="ECO:0000259" key="1">
    <source>
        <dbReference type="Pfam" id="PF00534"/>
    </source>
</evidence>
<dbReference type="PANTHER" id="PTHR12526">
    <property type="entry name" value="GLYCOSYLTRANSFERASE"/>
    <property type="match status" value="1"/>
</dbReference>
<sequence length="429" mass="48193">MNFNDSLRVCHVVGGPLHEGAAKGAVLLHEALLRQGVRSRLLNDFVETDTTRPPGPFKRLARRIARRRRVKQERRQVKRYPERQNTLFSVGSPGIELSRHPVVRSSDVVHLHWINRGFVQLRDLKHLPQPVVWTLRDMWPLTGGCHYSIGCSRFQQQCGRCPQLGSDEDQDLSRQVHQLKGECYPENLSIVGISQWIADQARSSSLLKDRPIRTISNCIDLKNYYPVSRSEARKRLGLSPDRRYVLVGAVSPQSFYKGFQQMQQSLPMCNEPFELLIFGGMKRSTVLAPERATRSFGYISEASVLRDLYSAADVFLAPSIMEAFGKTIAESLACGTPVVAFDHSGPKELIEHERTGYLATPFKPESLAAGVDNLLRRQADQSIRPADLSERAQRYAPERAAEEYAALYRELLGSNANGGTQGGWRGRAA</sequence>
<accession>A0A5M6CZP4</accession>
<dbReference type="Gene3D" id="3.40.50.2000">
    <property type="entry name" value="Glycogen Phosphorylase B"/>
    <property type="match status" value="2"/>
</dbReference>
<dbReference type="Pfam" id="PF00534">
    <property type="entry name" value="Glycos_transf_1"/>
    <property type="match status" value="1"/>
</dbReference>